<keyword evidence="4" id="KW-0472">Membrane</keyword>
<comment type="similarity">
    <text evidence="2">Belongs to the BA14k family.</text>
</comment>
<evidence type="ECO:0000256" key="3">
    <source>
        <dbReference type="ARBA" id="ARBA00020552"/>
    </source>
</evidence>
<evidence type="ECO:0000256" key="7">
    <source>
        <dbReference type="SAM" id="SignalP"/>
    </source>
</evidence>
<comment type="subcellular location">
    <subcellularLocation>
        <location evidence="1">Membrane</location>
        <topology evidence="1">Single-pass membrane protein</topology>
    </subcellularLocation>
</comment>
<dbReference type="GO" id="GO:0030246">
    <property type="term" value="F:carbohydrate binding"/>
    <property type="evidence" value="ECO:0007669"/>
    <property type="project" value="UniProtKB-KW"/>
</dbReference>
<dbReference type="AlphaFoldDB" id="A0A1I6ZEJ5"/>
<dbReference type="GO" id="GO:0016020">
    <property type="term" value="C:membrane"/>
    <property type="evidence" value="ECO:0007669"/>
    <property type="project" value="UniProtKB-SubCell"/>
</dbReference>
<evidence type="ECO:0000256" key="1">
    <source>
        <dbReference type="ARBA" id="ARBA00004167"/>
    </source>
</evidence>
<reference evidence="9" key="1">
    <citation type="submission" date="2016-10" db="EMBL/GenBank/DDBJ databases">
        <authorList>
            <person name="Varghese N."/>
            <person name="Submissions S."/>
        </authorList>
    </citation>
    <scope>NUCLEOTIDE SEQUENCE [LARGE SCALE GENOMIC DNA]</scope>
    <source>
        <strain evidence="9">DSM 17465</strain>
    </source>
</reference>
<dbReference type="Pfam" id="PF07886">
    <property type="entry name" value="BA14K"/>
    <property type="match status" value="1"/>
</dbReference>
<feature type="chain" id="PRO_5010275093" description="Lectin-like protein BA14k" evidence="7">
    <location>
        <begin position="27"/>
        <end position="165"/>
    </location>
</feature>
<evidence type="ECO:0000256" key="6">
    <source>
        <dbReference type="ARBA" id="ARBA00025321"/>
    </source>
</evidence>
<proteinExistence type="inferred from homology"/>
<evidence type="ECO:0000313" key="9">
    <source>
        <dbReference type="Proteomes" id="UP000183371"/>
    </source>
</evidence>
<evidence type="ECO:0000313" key="8">
    <source>
        <dbReference type="EMBL" id="SFT61140.1"/>
    </source>
</evidence>
<keyword evidence="7" id="KW-0732">Signal</keyword>
<keyword evidence="5" id="KW-0430">Lectin</keyword>
<dbReference type="RefSeq" id="WP_008547411.1">
    <property type="nucleotide sequence ID" value="NZ_FPBD01000002.1"/>
</dbReference>
<evidence type="ECO:0000256" key="2">
    <source>
        <dbReference type="ARBA" id="ARBA00010270"/>
    </source>
</evidence>
<keyword evidence="4" id="KW-1003">Cell membrane</keyword>
<feature type="signal peptide" evidence="7">
    <location>
        <begin position="1"/>
        <end position="26"/>
    </location>
</feature>
<evidence type="ECO:0000256" key="4">
    <source>
        <dbReference type="ARBA" id="ARBA00022475"/>
    </source>
</evidence>
<comment type="function">
    <text evidence="6">Has immunoglobulin-binding and hemagglutination properties, and can bind to mannose. Essential for virulence. May be involved in LPS biosynthesis or polysaccharide transport.</text>
</comment>
<organism evidence="8 9">
    <name type="scientific">Pseudovibrio denitrificans</name>
    <dbReference type="NCBI Taxonomy" id="258256"/>
    <lineage>
        <taxon>Bacteria</taxon>
        <taxon>Pseudomonadati</taxon>
        <taxon>Pseudomonadota</taxon>
        <taxon>Alphaproteobacteria</taxon>
        <taxon>Hyphomicrobiales</taxon>
        <taxon>Stappiaceae</taxon>
        <taxon>Pseudovibrio</taxon>
    </lineage>
</organism>
<gene>
    <name evidence="8" type="ORF">SAMN05444141_102289</name>
</gene>
<protein>
    <recommendedName>
        <fullName evidence="3">Lectin-like protein BA14k</fullName>
    </recommendedName>
</protein>
<keyword evidence="9" id="KW-1185">Reference proteome</keyword>
<dbReference type="InterPro" id="IPR012413">
    <property type="entry name" value="BA14K"/>
</dbReference>
<name>A0A1I6ZEJ5_9HYPH</name>
<evidence type="ECO:0000256" key="5">
    <source>
        <dbReference type="ARBA" id="ARBA00022734"/>
    </source>
</evidence>
<dbReference type="EMBL" id="FPBD01000002">
    <property type="protein sequence ID" value="SFT61140.1"/>
    <property type="molecule type" value="Genomic_DNA"/>
</dbReference>
<sequence>MAKASAVISVALAGAMMLPVVSAAQAGQRNNTYIENNTYVENHYYHKRKKKKHKKHGINAGEAAAIGVIGLAAGLIIGNAVTPQPQYVAPPRPAYRPPAPAYRPPAPAYRPPVVVHQPAPVYHAQAVAPAPWSPAWFAYCTNKYRSFNPNTGTYRTYSGKNRFCQ</sequence>
<dbReference type="Proteomes" id="UP000183371">
    <property type="component" value="Unassembled WGS sequence"/>
</dbReference>
<accession>A0A1I6ZEJ5</accession>